<keyword evidence="9" id="KW-0472">Membrane</keyword>
<dbReference type="SMART" id="SM00780">
    <property type="entry name" value="PIG-X"/>
    <property type="match status" value="1"/>
</dbReference>
<reference evidence="12 13" key="1">
    <citation type="journal article" date="2024" name="Commun. Biol.">
        <title>Comparative genomic analysis of thermophilic fungi reveals convergent evolutionary adaptations and gene losses.</title>
        <authorList>
            <person name="Steindorff A.S."/>
            <person name="Aguilar-Pontes M.V."/>
            <person name="Robinson A.J."/>
            <person name="Andreopoulos B."/>
            <person name="LaButti K."/>
            <person name="Kuo A."/>
            <person name="Mondo S."/>
            <person name="Riley R."/>
            <person name="Otillar R."/>
            <person name="Haridas S."/>
            <person name="Lipzen A."/>
            <person name="Grimwood J."/>
            <person name="Schmutz J."/>
            <person name="Clum A."/>
            <person name="Reid I.D."/>
            <person name="Moisan M.C."/>
            <person name="Butler G."/>
            <person name="Nguyen T.T.M."/>
            <person name="Dewar K."/>
            <person name="Conant G."/>
            <person name="Drula E."/>
            <person name="Henrissat B."/>
            <person name="Hansel C."/>
            <person name="Singer S."/>
            <person name="Hutchinson M.I."/>
            <person name="de Vries R.P."/>
            <person name="Natvig D.O."/>
            <person name="Powell A.J."/>
            <person name="Tsang A."/>
            <person name="Grigoriev I.V."/>
        </authorList>
    </citation>
    <scope>NUCLEOTIDE SEQUENCE [LARGE SCALE GENOMIC DNA]</scope>
    <source>
        <strain evidence="12 13">CBS 494.80</strain>
    </source>
</reference>
<keyword evidence="5 11" id="KW-0337">GPI-anchor biosynthesis</keyword>
<gene>
    <name evidence="12" type="ORF">VTL71DRAFT_8702</name>
</gene>
<evidence type="ECO:0000256" key="9">
    <source>
        <dbReference type="ARBA" id="ARBA00023136"/>
    </source>
</evidence>
<dbReference type="Pfam" id="PF08320">
    <property type="entry name" value="PIG-X"/>
    <property type="match status" value="1"/>
</dbReference>
<keyword evidence="13" id="KW-1185">Reference proteome</keyword>
<dbReference type="EMBL" id="JAZHXI010000002">
    <property type="protein sequence ID" value="KAL2074922.1"/>
    <property type="molecule type" value="Genomic_DNA"/>
</dbReference>
<evidence type="ECO:0000313" key="13">
    <source>
        <dbReference type="Proteomes" id="UP001595075"/>
    </source>
</evidence>
<dbReference type="PANTHER" id="PTHR28533">
    <property type="entry name" value="PROTEIN PBN1"/>
    <property type="match status" value="1"/>
</dbReference>
<dbReference type="PANTHER" id="PTHR28533:SF1">
    <property type="entry name" value="PROTEIN PBN1"/>
    <property type="match status" value="1"/>
</dbReference>
<comment type="function">
    <text evidence="11">Required for proper folding and/or the stability of a subset of proteins in the endoplasmic reticulum. Component of glycosylphosphatidylinositol-mannosyltransferase 1 which transfers the first of the 4 mannoses in the GPI-anchor precursors during GPI-anchor biosynthesis. Probably acts by stabilizing the mannosyltransferase GPI14.</text>
</comment>
<evidence type="ECO:0000256" key="10">
    <source>
        <dbReference type="ARBA" id="ARBA00023180"/>
    </source>
</evidence>
<keyword evidence="8" id="KW-1133">Transmembrane helix</keyword>
<sequence>MRQRITFLQEPADSIDPSKLVVTSTSISTPELIAAREERITFGFDELPQELYKVLKASHELHIRWVGENVFETRAPLVARLSPGLHVFYTPLRNEGSSEFLCPLLKKVFGDLDCLSPEESFTTLPRDRFSHSSASQYYSPLPNLLNLISYLAHKLCITPPVDPTCLPRIEGLYKASTLEIDFDTISHALTITAFFPPSTQPLQISKLVTSPSSRLEIGILSVEKAKEVEELSLGGFLTVLGENTKPSPTLFSFPARHHPLPIGQTFTSSFIQPTGLHPTLELNVTGSEPPLDDRACSLHAHLTLPRAVFVDKYQLSDPLFLASKKLSKLHYITTPIDLEAPAYTLKTWGSSVLLELAPPTPKPSSKAKTQTSQQDFTAHIPLHLRYLPPSHNTSGLSELEIPYPVLFWACTADEGSKFPGNPFDRVNLGYDALFGPRTLFFHLSPSLSESGSVHGLDGEGAGVGKRLVNRLNVPVLDLDRSRWVERGTALGVALGFAWVCWCLLRGWRGSGYGSAKGGGNGERAKEKKRK</sequence>
<keyword evidence="6" id="KW-0812">Transmembrane</keyword>
<comment type="similarity">
    <text evidence="3 11">Belongs to the PIGX family.</text>
</comment>
<comment type="pathway">
    <text evidence="2 11">Glycolipid biosynthesis; glycosylphosphatidylinositol-anchor biosynthesis.</text>
</comment>
<dbReference type="InterPro" id="IPR042322">
    <property type="entry name" value="Pbn1"/>
</dbReference>
<evidence type="ECO:0000256" key="5">
    <source>
        <dbReference type="ARBA" id="ARBA00022502"/>
    </source>
</evidence>
<evidence type="ECO:0000256" key="11">
    <source>
        <dbReference type="RuleBase" id="RU366056"/>
    </source>
</evidence>
<dbReference type="InterPro" id="IPR013233">
    <property type="entry name" value="PIG-X/PBN1"/>
</dbReference>
<comment type="subcellular location">
    <subcellularLocation>
        <location evidence="11">Endoplasmic reticulum membrane</location>
        <topology evidence="11">Single-pass membrane protein</topology>
    </subcellularLocation>
    <subcellularLocation>
        <location evidence="1">Endoplasmic reticulum membrane</location>
        <topology evidence="1">Single-pass type III membrane protein</topology>
    </subcellularLocation>
</comment>
<evidence type="ECO:0000256" key="2">
    <source>
        <dbReference type="ARBA" id="ARBA00004687"/>
    </source>
</evidence>
<dbReference type="Proteomes" id="UP001595075">
    <property type="component" value="Unassembled WGS sequence"/>
</dbReference>
<evidence type="ECO:0000256" key="8">
    <source>
        <dbReference type="ARBA" id="ARBA00022989"/>
    </source>
</evidence>
<evidence type="ECO:0000256" key="3">
    <source>
        <dbReference type="ARBA" id="ARBA00010345"/>
    </source>
</evidence>
<comment type="caution">
    <text evidence="12">The sequence shown here is derived from an EMBL/GenBank/DDBJ whole genome shotgun (WGS) entry which is preliminary data.</text>
</comment>
<evidence type="ECO:0000256" key="4">
    <source>
        <dbReference type="ARBA" id="ARBA00020410"/>
    </source>
</evidence>
<name>A0ABR4CYG2_9HELO</name>
<evidence type="ECO:0000256" key="6">
    <source>
        <dbReference type="ARBA" id="ARBA00022692"/>
    </source>
</evidence>
<organism evidence="12 13">
    <name type="scientific">Oculimacula yallundae</name>
    <dbReference type="NCBI Taxonomy" id="86028"/>
    <lineage>
        <taxon>Eukaryota</taxon>
        <taxon>Fungi</taxon>
        <taxon>Dikarya</taxon>
        <taxon>Ascomycota</taxon>
        <taxon>Pezizomycotina</taxon>
        <taxon>Leotiomycetes</taxon>
        <taxon>Helotiales</taxon>
        <taxon>Ploettnerulaceae</taxon>
        <taxon>Oculimacula</taxon>
    </lineage>
</organism>
<keyword evidence="10" id="KW-0325">Glycoprotein</keyword>
<evidence type="ECO:0000313" key="12">
    <source>
        <dbReference type="EMBL" id="KAL2074922.1"/>
    </source>
</evidence>
<proteinExistence type="inferred from homology"/>
<evidence type="ECO:0000256" key="7">
    <source>
        <dbReference type="ARBA" id="ARBA00022824"/>
    </source>
</evidence>
<accession>A0ABR4CYG2</accession>
<evidence type="ECO:0000256" key="1">
    <source>
        <dbReference type="ARBA" id="ARBA00004643"/>
    </source>
</evidence>
<protein>
    <recommendedName>
        <fullName evidence="4 11">Protein PBN1</fullName>
    </recommendedName>
</protein>
<keyword evidence="7 11" id="KW-0256">Endoplasmic reticulum</keyword>